<name>A0A9W8SBC2_9HYPO</name>
<evidence type="ECO:0000313" key="5">
    <source>
        <dbReference type="Proteomes" id="UP001152049"/>
    </source>
</evidence>
<dbReference type="Proteomes" id="UP001152049">
    <property type="component" value="Unassembled WGS sequence"/>
</dbReference>
<evidence type="ECO:0000313" key="4">
    <source>
        <dbReference type="EMBL" id="KAJ4268675.1"/>
    </source>
</evidence>
<dbReference type="SUPFAM" id="SSF51735">
    <property type="entry name" value="NAD(P)-binding Rossmann-fold domains"/>
    <property type="match status" value="1"/>
</dbReference>
<comment type="caution">
    <text evidence="4">The sequence shown here is derived from an EMBL/GenBank/DDBJ whole genome shotgun (WGS) entry which is preliminary data.</text>
</comment>
<feature type="domain" description="NmrA-like" evidence="3">
    <location>
        <begin position="3"/>
        <end position="267"/>
    </location>
</feature>
<keyword evidence="1" id="KW-0521">NADP</keyword>
<dbReference type="Pfam" id="PF05368">
    <property type="entry name" value="NmrA"/>
    <property type="match status" value="1"/>
</dbReference>
<keyword evidence="5" id="KW-1185">Reference proteome</keyword>
<dbReference type="PANTHER" id="PTHR47706:SF9">
    <property type="entry name" value="NMRA-LIKE DOMAIN-CONTAINING PROTEIN-RELATED"/>
    <property type="match status" value="1"/>
</dbReference>
<dbReference type="Gene3D" id="3.40.50.720">
    <property type="entry name" value="NAD(P)-binding Rossmann-like Domain"/>
    <property type="match status" value="1"/>
</dbReference>
<organism evidence="4 5">
    <name type="scientific">Fusarium torreyae</name>
    <dbReference type="NCBI Taxonomy" id="1237075"/>
    <lineage>
        <taxon>Eukaryota</taxon>
        <taxon>Fungi</taxon>
        <taxon>Dikarya</taxon>
        <taxon>Ascomycota</taxon>
        <taxon>Pezizomycotina</taxon>
        <taxon>Sordariomycetes</taxon>
        <taxon>Hypocreomycetidae</taxon>
        <taxon>Hypocreales</taxon>
        <taxon>Nectriaceae</taxon>
        <taxon>Fusarium</taxon>
    </lineage>
</organism>
<accession>A0A9W8SBC2</accession>
<evidence type="ECO:0000256" key="2">
    <source>
        <dbReference type="ARBA" id="ARBA00023002"/>
    </source>
</evidence>
<gene>
    <name evidence="4" type="ORF">NW762_002742</name>
</gene>
<dbReference type="AlphaFoldDB" id="A0A9W8SBC2"/>
<proteinExistence type="predicted"/>
<sequence length="298" mass="33046">MLLLIIGITGDLGQRLAREATARGIQVRGLARSPDKLKPAILEKFEGFVRSQSYGDIPALDQAMAGVDAVICAYTTDPILFLDGNLAALRAAERAQVKIFVASSFTNDWTNLQRGDFPVYDPLMSFSDQAELTSPVKPVFIVNGTFAEWLFPAQGPVKRTYYGNADQSPASWTTMDDAAAYTIEILLNNKDIREGKGGVFRIRSGEHSLREQASILEKVTGERMELVSGGALKDAEKALEDARKKSPYNFWGYLLEVHAFINAKGLWEFKKPVLDLAHVRRPTTLEEFLSRRSKASKT</sequence>
<evidence type="ECO:0000256" key="1">
    <source>
        <dbReference type="ARBA" id="ARBA00022857"/>
    </source>
</evidence>
<dbReference type="InterPro" id="IPR051609">
    <property type="entry name" value="NmrA/Isoflavone_reductase-like"/>
</dbReference>
<keyword evidence="2" id="KW-0560">Oxidoreductase</keyword>
<dbReference type="InterPro" id="IPR036291">
    <property type="entry name" value="NAD(P)-bd_dom_sf"/>
</dbReference>
<evidence type="ECO:0000259" key="3">
    <source>
        <dbReference type="Pfam" id="PF05368"/>
    </source>
</evidence>
<dbReference type="InterPro" id="IPR008030">
    <property type="entry name" value="NmrA-like"/>
</dbReference>
<protein>
    <recommendedName>
        <fullName evidence="3">NmrA-like domain-containing protein</fullName>
    </recommendedName>
</protein>
<dbReference type="OrthoDB" id="419598at2759"/>
<dbReference type="GO" id="GO:0016491">
    <property type="term" value="F:oxidoreductase activity"/>
    <property type="evidence" value="ECO:0007669"/>
    <property type="project" value="UniProtKB-KW"/>
</dbReference>
<dbReference type="PANTHER" id="PTHR47706">
    <property type="entry name" value="NMRA-LIKE FAMILY PROTEIN"/>
    <property type="match status" value="1"/>
</dbReference>
<dbReference type="EMBL" id="JAOQAZ010000003">
    <property type="protein sequence ID" value="KAJ4268675.1"/>
    <property type="molecule type" value="Genomic_DNA"/>
</dbReference>
<reference evidence="4" key="1">
    <citation type="submission" date="2022-09" db="EMBL/GenBank/DDBJ databases">
        <title>Fusarium specimens isolated from Avocado Roots.</title>
        <authorList>
            <person name="Stajich J."/>
            <person name="Roper C."/>
            <person name="Heimlech-Rivalta G."/>
        </authorList>
    </citation>
    <scope>NUCLEOTIDE SEQUENCE</scope>
    <source>
        <strain evidence="4">CF00136</strain>
    </source>
</reference>